<dbReference type="EMBL" id="RWGY01000007">
    <property type="protein sequence ID" value="TVU38526.1"/>
    <property type="molecule type" value="Genomic_DNA"/>
</dbReference>
<dbReference type="AlphaFoldDB" id="A0A5J9VSI2"/>
<reference evidence="2 3" key="1">
    <citation type="journal article" date="2019" name="Sci. Rep.">
        <title>A high-quality genome of Eragrostis curvula grass provides insights into Poaceae evolution and supports new strategies to enhance forage quality.</title>
        <authorList>
            <person name="Carballo J."/>
            <person name="Santos B.A.C.M."/>
            <person name="Zappacosta D."/>
            <person name="Garbus I."/>
            <person name="Selva J.P."/>
            <person name="Gallo C.A."/>
            <person name="Diaz A."/>
            <person name="Albertini E."/>
            <person name="Caccamo M."/>
            <person name="Echenique V."/>
        </authorList>
    </citation>
    <scope>NUCLEOTIDE SEQUENCE [LARGE SCALE GENOMIC DNA]</scope>
    <source>
        <strain evidence="3">cv. Victoria</strain>
        <tissue evidence="2">Leaf</tissue>
    </source>
</reference>
<name>A0A5J9VSI2_9POAL</name>
<keyword evidence="3" id="KW-1185">Reference proteome</keyword>
<dbReference type="InterPro" id="IPR055312">
    <property type="entry name" value="FBL15-like"/>
</dbReference>
<organism evidence="2 3">
    <name type="scientific">Eragrostis curvula</name>
    <name type="common">weeping love grass</name>
    <dbReference type="NCBI Taxonomy" id="38414"/>
    <lineage>
        <taxon>Eukaryota</taxon>
        <taxon>Viridiplantae</taxon>
        <taxon>Streptophyta</taxon>
        <taxon>Embryophyta</taxon>
        <taxon>Tracheophyta</taxon>
        <taxon>Spermatophyta</taxon>
        <taxon>Magnoliopsida</taxon>
        <taxon>Liliopsida</taxon>
        <taxon>Poales</taxon>
        <taxon>Poaceae</taxon>
        <taxon>PACMAD clade</taxon>
        <taxon>Chloridoideae</taxon>
        <taxon>Eragrostideae</taxon>
        <taxon>Eragrostidinae</taxon>
        <taxon>Eragrostis</taxon>
    </lineage>
</organism>
<feature type="non-terminal residue" evidence="2">
    <location>
        <position position="1"/>
    </location>
</feature>
<dbReference type="PANTHER" id="PTHR34709:SF36">
    <property type="entry name" value="FBD DOMAIN-CONTAINING PROTEIN"/>
    <property type="match status" value="1"/>
</dbReference>
<dbReference type="OrthoDB" id="1919832at2759"/>
<gene>
    <name evidence="2" type="ORF">EJB05_11900</name>
</gene>
<dbReference type="InterPro" id="IPR036047">
    <property type="entry name" value="F-box-like_dom_sf"/>
</dbReference>
<proteinExistence type="predicted"/>
<dbReference type="Gramene" id="TVU38526">
    <property type="protein sequence ID" value="TVU38526"/>
    <property type="gene ID" value="EJB05_11900"/>
</dbReference>
<accession>A0A5J9VSI2</accession>
<evidence type="ECO:0000259" key="1">
    <source>
        <dbReference type="Pfam" id="PF00646"/>
    </source>
</evidence>
<dbReference type="Gene3D" id="1.20.1280.50">
    <property type="match status" value="1"/>
</dbReference>
<protein>
    <recommendedName>
        <fullName evidence="1">F-box domain-containing protein</fullName>
    </recommendedName>
</protein>
<dbReference type="PANTHER" id="PTHR34709">
    <property type="entry name" value="OS10G0396666 PROTEIN"/>
    <property type="match status" value="1"/>
</dbReference>
<feature type="domain" description="F-box" evidence="1">
    <location>
        <begin position="20"/>
        <end position="60"/>
    </location>
</feature>
<dbReference type="SUPFAM" id="SSF81383">
    <property type="entry name" value="F-box domain"/>
    <property type="match status" value="1"/>
</dbReference>
<sequence length="111" mass="11668">MAAAAGDAGLRRLPPGTDLISGLPDEVLQAILGCLPSAAAAARTSVLSRRWRRVWTSCRSLTFTVEQRIPLSAHASTADAVDAALAAYTAGGASLTCLNIRDSEKRDVKYL</sequence>
<dbReference type="Proteomes" id="UP000324897">
    <property type="component" value="Chromosome 4"/>
</dbReference>
<dbReference type="InterPro" id="IPR001810">
    <property type="entry name" value="F-box_dom"/>
</dbReference>
<evidence type="ECO:0000313" key="2">
    <source>
        <dbReference type="EMBL" id="TVU38526.1"/>
    </source>
</evidence>
<dbReference type="Pfam" id="PF00646">
    <property type="entry name" value="F-box"/>
    <property type="match status" value="1"/>
</dbReference>
<evidence type="ECO:0000313" key="3">
    <source>
        <dbReference type="Proteomes" id="UP000324897"/>
    </source>
</evidence>
<comment type="caution">
    <text evidence="2">The sequence shown here is derived from an EMBL/GenBank/DDBJ whole genome shotgun (WGS) entry which is preliminary data.</text>
</comment>